<name>A0AAV4MIA5_CAEEX</name>
<evidence type="ECO:0008006" key="3">
    <source>
        <dbReference type="Google" id="ProtNLM"/>
    </source>
</evidence>
<reference evidence="1 2" key="1">
    <citation type="submission" date="2021-06" db="EMBL/GenBank/DDBJ databases">
        <title>Caerostris extrusa draft genome.</title>
        <authorList>
            <person name="Kono N."/>
            <person name="Arakawa K."/>
        </authorList>
    </citation>
    <scope>NUCLEOTIDE SEQUENCE [LARGE SCALE GENOMIC DNA]</scope>
</reference>
<proteinExistence type="predicted"/>
<gene>
    <name evidence="1" type="ORF">CEXT_66681</name>
</gene>
<keyword evidence="2" id="KW-1185">Reference proteome</keyword>
<evidence type="ECO:0000313" key="1">
    <source>
        <dbReference type="EMBL" id="GIX72202.1"/>
    </source>
</evidence>
<dbReference type="AlphaFoldDB" id="A0AAV4MIA5"/>
<protein>
    <recommendedName>
        <fullName evidence="3">Secreted protein</fullName>
    </recommendedName>
</protein>
<accession>A0AAV4MIA5</accession>
<dbReference type="Proteomes" id="UP001054945">
    <property type="component" value="Unassembled WGS sequence"/>
</dbReference>
<evidence type="ECO:0000313" key="2">
    <source>
        <dbReference type="Proteomes" id="UP001054945"/>
    </source>
</evidence>
<dbReference type="EMBL" id="BPLR01019828">
    <property type="protein sequence ID" value="GIX72202.1"/>
    <property type="molecule type" value="Genomic_DNA"/>
</dbReference>
<comment type="caution">
    <text evidence="1">The sequence shown here is derived from an EMBL/GenBank/DDBJ whole genome shotgun (WGS) entry which is preliminary data.</text>
</comment>
<organism evidence="1 2">
    <name type="scientific">Caerostris extrusa</name>
    <name type="common">Bark spider</name>
    <name type="synonym">Caerostris bankana</name>
    <dbReference type="NCBI Taxonomy" id="172846"/>
    <lineage>
        <taxon>Eukaryota</taxon>
        <taxon>Metazoa</taxon>
        <taxon>Ecdysozoa</taxon>
        <taxon>Arthropoda</taxon>
        <taxon>Chelicerata</taxon>
        <taxon>Arachnida</taxon>
        <taxon>Araneae</taxon>
        <taxon>Araneomorphae</taxon>
        <taxon>Entelegynae</taxon>
        <taxon>Araneoidea</taxon>
        <taxon>Araneidae</taxon>
        <taxon>Caerostris</taxon>
    </lineage>
</organism>
<sequence length="72" mass="8140">MLLLQMLDLMDHPSLGDALSPVMLLLSSSSAENLDGFCCFVFHRGSLYITVFTRSPIKWIYADGPDHRPRDK</sequence>